<organism evidence="1 2">
    <name type="scientific">Papaver atlanticum</name>
    <dbReference type="NCBI Taxonomy" id="357466"/>
    <lineage>
        <taxon>Eukaryota</taxon>
        <taxon>Viridiplantae</taxon>
        <taxon>Streptophyta</taxon>
        <taxon>Embryophyta</taxon>
        <taxon>Tracheophyta</taxon>
        <taxon>Spermatophyta</taxon>
        <taxon>Magnoliopsida</taxon>
        <taxon>Ranunculales</taxon>
        <taxon>Papaveraceae</taxon>
        <taxon>Papaveroideae</taxon>
        <taxon>Papaver</taxon>
    </lineage>
</organism>
<comment type="caution">
    <text evidence="1">The sequence shown here is derived from an EMBL/GenBank/DDBJ whole genome shotgun (WGS) entry which is preliminary data.</text>
</comment>
<sequence>MQYLQALDFIRRFSSCQGKLTLLIPVPAEFSSFALSNFVRAQRILWYRNTLHARIVQLRLKFLTFSLN</sequence>
<dbReference type="AlphaFoldDB" id="A0AAD4TI98"/>
<dbReference type="Proteomes" id="UP001202328">
    <property type="component" value="Unassembled WGS sequence"/>
</dbReference>
<protein>
    <submittedName>
        <fullName evidence="1">Uncharacterized protein</fullName>
    </submittedName>
</protein>
<accession>A0AAD4TI98</accession>
<gene>
    <name evidence="1" type="ORF">MKW98_011148</name>
</gene>
<evidence type="ECO:0000313" key="2">
    <source>
        <dbReference type="Proteomes" id="UP001202328"/>
    </source>
</evidence>
<reference evidence="1" key="1">
    <citation type="submission" date="2022-04" db="EMBL/GenBank/DDBJ databases">
        <title>A functionally conserved STORR gene fusion in Papaver species that diverged 16.8 million years ago.</title>
        <authorList>
            <person name="Catania T."/>
        </authorList>
    </citation>
    <scope>NUCLEOTIDE SEQUENCE</scope>
    <source>
        <strain evidence="1">S-188037</strain>
    </source>
</reference>
<dbReference type="EMBL" id="JAJJMB010001160">
    <property type="protein sequence ID" value="KAI3958460.1"/>
    <property type="molecule type" value="Genomic_DNA"/>
</dbReference>
<keyword evidence="2" id="KW-1185">Reference proteome</keyword>
<proteinExistence type="predicted"/>
<evidence type="ECO:0000313" key="1">
    <source>
        <dbReference type="EMBL" id="KAI3958460.1"/>
    </source>
</evidence>
<name>A0AAD4TI98_9MAGN</name>